<sequence length="449" mass="50479">MTDVGRKLRSGNEYSPFVLDLDFAQLLERVVPTREPEDSDTEDALDTSNDASPTTAVDTAASAPIQDEVSADMRPTKRRKYKAYKKQMAQAARYKVKGRVTLIRAKLLTVNSSAHRQTDLDSSNLPATQDGYSGRHGTQAYQDAAQKWTVEELLCQGFSLVKWDGCTPRPLIDTKGRIFAVLAGRPKDLSFDSDCEAAYGAMASELQGFNLQEKEIRHRRGDFPAMATGVSYGNGQTEPSRLAAGETGPNADGLKRLLNNRQIQRIASYADSAFKLWAPRLYSYYHEHIEEMHRALPHLRRNFPRSIFTCATFNFGPKVWSFKHRDSHNLAFGWCSITALGRFDYTKGGHLVLWDAKLTVEFPPHSTIFIPSATVLHSNVEVSPIEERASFTQYCSGAIFRWVDNGCRTQENFRKVDPAAYNQCMEGRRRGWEKGLGMFSTLDELSGHK</sequence>
<gene>
    <name evidence="2" type="ORF">BDN71DRAFT_1491355</name>
</gene>
<evidence type="ECO:0000313" key="2">
    <source>
        <dbReference type="EMBL" id="KAF9487450.1"/>
    </source>
</evidence>
<dbReference type="AlphaFoldDB" id="A0A9P6D972"/>
<organism evidence="2 3">
    <name type="scientific">Pleurotus eryngii</name>
    <name type="common">Boletus of the steppes</name>
    <dbReference type="NCBI Taxonomy" id="5323"/>
    <lineage>
        <taxon>Eukaryota</taxon>
        <taxon>Fungi</taxon>
        <taxon>Dikarya</taxon>
        <taxon>Basidiomycota</taxon>
        <taxon>Agaricomycotina</taxon>
        <taxon>Agaricomycetes</taxon>
        <taxon>Agaricomycetidae</taxon>
        <taxon>Agaricales</taxon>
        <taxon>Pleurotineae</taxon>
        <taxon>Pleurotaceae</taxon>
        <taxon>Pleurotus</taxon>
    </lineage>
</organism>
<dbReference type="Gene3D" id="3.60.130.30">
    <property type="match status" value="1"/>
</dbReference>
<feature type="region of interest" description="Disordered" evidence="1">
    <location>
        <begin position="33"/>
        <end position="65"/>
    </location>
</feature>
<accession>A0A9P6D972</accession>
<reference evidence="2" key="1">
    <citation type="submission" date="2020-11" db="EMBL/GenBank/DDBJ databases">
        <authorList>
            <consortium name="DOE Joint Genome Institute"/>
            <person name="Ahrendt S."/>
            <person name="Riley R."/>
            <person name="Andreopoulos W."/>
            <person name="Labutti K."/>
            <person name="Pangilinan J."/>
            <person name="Ruiz-Duenas F.J."/>
            <person name="Barrasa J.M."/>
            <person name="Sanchez-Garcia M."/>
            <person name="Camarero S."/>
            <person name="Miyauchi S."/>
            <person name="Serrano A."/>
            <person name="Linde D."/>
            <person name="Babiker R."/>
            <person name="Drula E."/>
            <person name="Ayuso-Fernandez I."/>
            <person name="Pacheco R."/>
            <person name="Padilla G."/>
            <person name="Ferreira P."/>
            <person name="Barriuso J."/>
            <person name="Kellner H."/>
            <person name="Castanera R."/>
            <person name="Alfaro M."/>
            <person name="Ramirez L."/>
            <person name="Pisabarro A.G."/>
            <person name="Kuo A."/>
            <person name="Tritt A."/>
            <person name="Lipzen A."/>
            <person name="He G."/>
            <person name="Yan M."/>
            <person name="Ng V."/>
            <person name="Cullen D."/>
            <person name="Martin F."/>
            <person name="Rosso M.-N."/>
            <person name="Henrissat B."/>
            <person name="Hibbett D."/>
            <person name="Martinez A.T."/>
            <person name="Grigoriev I.V."/>
        </authorList>
    </citation>
    <scope>NUCLEOTIDE SEQUENCE</scope>
    <source>
        <strain evidence="2">ATCC 90797</strain>
    </source>
</reference>
<proteinExistence type="predicted"/>
<keyword evidence="3" id="KW-1185">Reference proteome</keyword>
<dbReference type="EMBL" id="MU154776">
    <property type="protein sequence ID" value="KAF9487450.1"/>
    <property type="molecule type" value="Genomic_DNA"/>
</dbReference>
<comment type="caution">
    <text evidence="2">The sequence shown here is derived from an EMBL/GenBank/DDBJ whole genome shotgun (WGS) entry which is preliminary data.</text>
</comment>
<dbReference type="OrthoDB" id="3020801at2759"/>
<dbReference type="Proteomes" id="UP000807025">
    <property type="component" value="Unassembled WGS sequence"/>
</dbReference>
<evidence type="ECO:0000313" key="3">
    <source>
        <dbReference type="Proteomes" id="UP000807025"/>
    </source>
</evidence>
<feature type="compositionally biased region" description="Polar residues" evidence="1">
    <location>
        <begin position="46"/>
        <end position="57"/>
    </location>
</feature>
<protein>
    <submittedName>
        <fullName evidence="2">Uncharacterized protein</fullName>
    </submittedName>
</protein>
<name>A0A9P6D972_PLEER</name>
<evidence type="ECO:0000256" key="1">
    <source>
        <dbReference type="SAM" id="MobiDB-lite"/>
    </source>
</evidence>